<proteinExistence type="predicted"/>
<feature type="region of interest" description="Disordered" evidence="1">
    <location>
        <begin position="780"/>
        <end position="806"/>
    </location>
</feature>
<organism evidence="2 3">
    <name type="scientific">Blyttiomyces helicus</name>
    <dbReference type="NCBI Taxonomy" id="388810"/>
    <lineage>
        <taxon>Eukaryota</taxon>
        <taxon>Fungi</taxon>
        <taxon>Fungi incertae sedis</taxon>
        <taxon>Chytridiomycota</taxon>
        <taxon>Chytridiomycota incertae sedis</taxon>
        <taxon>Chytridiomycetes</taxon>
        <taxon>Chytridiomycetes incertae sedis</taxon>
        <taxon>Blyttiomyces</taxon>
    </lineage>
</organism>
<accession>A0A4P9WK61</accession>
<evidence type="ECO:0000313" key="3">
    <source>
        <dbReference type="Proteomes" id="UP000269721"/>
    </source>
</evidence>
<feature type="compositionally biased region" description="Basic and acidic residues" evidence="1">
    <location>
        <begin position="216"/>
        <end position="226"/>
    </location>
</feature>
<feature type="region of interest" description="Disordered" evidence="1">
    <location>
        <begin position="207"/>
        <end position="229"/>
    </location>
</feature>
<dbReference type="Proteomes" id="UP000269721">
    <property type="component" value="Unassembled WGS sequence"/>
</dbReference>
<keyword evidence="3" id="KW-1185">Reference proteome</keyword>
<dbReference type="EMBL" id="KZ994274">
    <property type="protein sequence ID" value="RKO93351.1"/>
    <property type="molecule type" value="Genomic_DNA"/>
</dbReference>
<feature type="compositionally biased region" description="Basic and acidic residues" evidence="1">
    <location>
        <begin position="632"/>
        <end position="651"/>
    </location>
</feature>
<evidence type="ECO:0000313" key="2">
    <source>
        <dbReference type="EMBL" id="RKO93351.1"/>
    </source>
</evidence>
<evidence type="ECO:0000256" key="1">
    <source>
        <dbReference type="SAM" id="MobiDB-lite"/>
    </source>
</evidence>
<reference evidence="3" key="1">
    <citation type="journal article" date="2018" name="Nat. Microbiol.">
        <title>Leveraging single-cell genomics to expand the fungal tree of life.</title>
        <authorList>
            <person name="Ahrendt S.R."/>
            <person name="Quandt C.A."/>
            <person name="Ciobanu D."/>
            <person name="Clum A."/>
            <person name="Salamov A."/>
            <person name="Andreopoulos B."/>
            <person name="Cheng J.F."/>
            <person name="Woyke T."/>
            <person name="Pelin A."/>
            <person name="Henrissat B."/>
            <person name="Reynolds N.K."/>
            <person name="Benny G.L."/>
            <person name="Smith M.E."/>
            <person name="James T.Y."/>
            <person name="Grigoriev I.V."/>
        </authorList>
    </citation>
    <scope>NUCLEOTIDE SEQUENCE [LARGE SCALE GENOMIC DNA]</scope>
</reference>
<feature type="region of interest" description="Disordered" evidence="1">
    <location>
        <begin position="1"/>
        <end position="23"/>
    </location>
</feature>
<protein>
    <submittedName>
        <fullName evidence="2">Uncharacterized protein</fullName>
    </submittedName>
</protein>
<gene>
    <name evidence="2" type="ORF">BDK51DRAFT_35265</name>
</gene>
<sequence length="908" mass="100322">MADLPVSPHPSRPPHRHEGPISLSVPNPAHPVIGSPWPISLFLPVPASCLIRSADLPVGPPPNLPPDQLAMANIPQHPHPGLPPHQLVLVEFPLHPHLGPPPCSQVDLPETKKDKKESDTSSFVMIKSSVDTGWLQRVRANITTSLIETKFNFSPGGQVLSGEGETIHPYGDCAYDFPPWRQIEGIWPCKHFLFFLQPTTTPASILRHGPLVRGGTRTDDNSEKMRKNAAPPSACVQLKAVQGLEEKAPLFEVAITAFGQPLDADCHRPLLSALQKKKSGSISEFLESITPVVGILKRALSKNSGKFCSKKMAKMTSLGELDIDAVHWLYDMPAKTAPHLSKSQVWIVTGTAMEVTTNGSVQVEWLSGKQAATKRLFNQDHLVVILQTLACARAVPKKVRLKSLVNDNKHYYSVGWNSNDAAMSPFTHPKKKKCRRHEAAWNMGSSLSLFQLFDLVVAKMALQRVPEKLPKKPLVVHLKPKFCQVVCGKREEEQKDVEEERVLGKSDYDIGGGTEVAPTWSDPAPQKLTRTSPKHSLEQLDCTLQSYYGAFTLRAPNVAQMLKQGSDLQTSKANHVRDLKNVLNYKSIKSFREMVVIGKYRIAYEQCLKFCMNHVFPLSQFTLHVKLPHSPVDAKGKKDAAQSQKLSKDPSRAALKPAFKVAPKAKSSRVPSKAFAKAKSAQKNTIGCPSTCKSAKPIALKGGAPSVTKRDRKKYQMQLLTFQQVDFRADISDQGRGFDAAFGSDEILGAESWRACGIYLAETNEVPTGRIMLIRKKRPPQQGILPSGSNLSAVVEPPGRAERKRKWHPTERSEVIIQNQSNCSTHVEPCGGAECKPKLPPTELSDRIAQSRNHPAAICWHSVGLRQKRQALLQTDVLNWSYPAAAVEQVGANRVSEINCAEWEQWDQ</sequence>
<feature type="region of interest" description="Disordered" evidence="1">
    <location>
        <begin position="632"/>
        <end position="652"/>
    </location>
</feature>
<dbReference type="AlphaFoldDB" id="A0A4P9WK61"/>
<name>A0A4P9WK61_9FUNG</name>